<organism evidence="3 4">
    <name type="scientific">Herbaspirillum chlorophenolicum</name>
    <dbReference type="NCBI Taxonomy" id="211589"/>
    <lineage>
        <taxon>Bacteria</taxon>
        <taxon>Pseudomonadati</taxon>
        <taxon>Pseudomonadota</taxon>
        <taxon>Betaproteobacteria</taxon>
        <taxon>Burkholderiales</taxon>
        <taxon>Oxalobacteraceae</taxon>
        <taxon>Herbaspirillum</taxon>
    </lineage>
</organism>
<protein>
    <submittedName>
        <fullName evidence="3">Alpha/beta hydrolase</fullName>
    </submittedName>
</protein>
<dbReference type="PANTHER" id="PTHR48081:SF8">
    <property type="entry name" value="ALPHA_BETA HYDROLASE FOLD-3 DOMAIN-CONTAINING PROTEIN-RELATED"/>
    <property type="match status" value="1"/>
</dbReference>
<sequence length="332" mass="36581">MANAGKKNEWASPLCPYRAANLHPHASFISSGTMTRILVNLLFKLWFKPLWRAVPPVSSVRARFLWADRMASLGRKKITPQYRDIGGVPVEWIGAEGAMQKGVVIYLHGGGFAVRATYTDRRFCRDISVRSGLPVVLVPYRLAPEYPYPHGLNDCCRVYEGLIGEGVPAGGIVIVGHSAGASYALVLLMRARQEGLPQPAAAIVLSAPTDMTAQSPSIVANARRDAMLGPNIWPWARKIYVGTMPLSHPEISPLFGDWSGLAPISFHVSDSEMLLDDSRRAVERARESGTQADLSIWKGLPHNFYFLDVLPESGQFREQMVGFIEKALARTE</sequence>
<dbReference type="Gene3D" id="3.40.50.1820">
    <property type="entry name" value="alpha/beta hydrolase"/>
    <property type="match status" value="1"/>
</dbReference>
<dbReference type="EMBL" id="JBIUZV010000003">
    <property type="protein sequence ID" value="MFJ3045338.1"/>
    <property type="molecule type" value="Genomic_DNA"/>
</dbReference>
<keyword evidence="1 3" id="KW-0378">Hydrolase</keyword>
<dbReference type="InterPro" id="IPR013094">
    <property type="entry name" value="AB_hydrolase_3"/>
</dbReference>
<dbReference type="PANTHER" id="PTHR48081">
    <property type="entry name" value="AB HYDROLASE SUPERFAMILY PROTEIN C4A8.06C"/>
    <property type="match status" value="1"/>
</dbReference>
<reference evidence="3 4" key="1">
    <citation type="submission" date="2024-10" db="EMBL/GenBank/DDBJ databases">
        <title>The Natural Products Discovery Center: Release of the First 8490 Sequenced Strains for Exploring Actinobacteria Biosynthetic Diversity.</title>
        <authorList>
            <person name="Kalkreuter E."/>
            <person name="Kautsar S.A."/>
            <person name="Yang D."/>
            <person name="Bader C.D."/>
            <person name="Teijaro C.N."/>
            <person name="Fluegel L."/>
            <person name="Davis C.M."/>
            <person name="Simpson J.R."/>
            <person name="Lauterbach L."/>
            <person name="Steele A.D."/>
            <person name="Gui C."/>
            <person name="Meng S."/>
            <person name="Li G."/>
            <person name="Viehrig K."/>
            <person name="Ye F."/>
            <person name="Su P."/>
            <person name="Kiefer A.F."/>
            <person name="Nichols A."/>
            <person name="Cepeda A.J."/>
            <person name="Yan W."/>
            <person name="Fan B."/>
            <person name="Jiang Y."/>
            <person name="Adhikari A."/>
            <person name="Zheng C.-J."/>
            <person name="Schuster L."/>
            <person name="Cowan T.M."/>
            <person name="Smanski M.J."/>
            <person name="Chevrette M.G."/>
            <person name="De Carvalho L.P.S."/>
            <person name="Shen B."/>
        </authorList>
    </citation>
    <scope>NUCLEOTIDE SEQUENCE [LARGE SCALE GENOMIC DNA]</scope>
    <source>
        <strain evidence="3 4">NPDC087045</strain>
    </source>
</reference>
<dbReference type="RefSeq" id="WP_402698884.1">
    <property type="nucleotide sequence ID" value="NZ_JBIUZV010000003.1"/>
</dbReference>
<dbReference type="InterPro" id="IPR050300">
    <property type="entry name" value="GDXG_lipolytic_enzyme"/>
</dbReference>
<dbReference type="Pfam" id="PF07859">
    <property type="entry name" value="Abhydrolase_3"/>
    <property type="match status" value="1"/>
</dbReference>
<dbReference type="InterPro" id="IPR029058">
    <property type="entry name" value="AB_hydrolase_fold"/>
</dbReference>
<gene>
    <name evidence="3" type="ORF">ACIPEN_05880</name>
</gene>
<feature type="domain" description="Alpha/beta hydrolase fold-3" evidence="2">
    <location>
        <begin position="104"/>
        <end position="305"/>
    </location>
</feature>
<name>A0ABW8EX32_9BURK</name>
<dbReference type="Proteomes" id="UP001617427">
    <property type="component" value="Unassembled WGS sequence"/>
</dbReference>
<evidence type="ECO:0000259" key="2">
    <source>
        <dbReference type="Pfam" id="PF07859"/>
    </source>
</evidence>
<comment type="caution">
    <text evidence="3">The sequence shown here is derived from an EMBL/GenBank/DDBJ whole genome shotgun (WGS) entry which is preliminary data.</text>
</comment>
<dbReference type="SUPFAM" id="SSF53474">
    <property type="entry name" value="alpha/beta-Hydrolases"/>
    <property type="match status" value="1"/>
</dbReference>
<evidence type="ECO:0000313" key="4">
    <source>
        <dbReference type="Proteomes" id="UP001617427"/>
    </source>
</evidence>
<dbReference type="GO" id="GO:0016787">
    <property type="term" value="F:hydrolase activity"/>
    <property type="evidence" value="ECO:0007669"/>
    <property type="project" value="UniProtKB-KW"/>
</dbReference>
<keyword evidence="4" id="KW-1185">Reference proteome</keyword>
<proteinExistence type="predicted"/>
<evidence type="ECO:0000256" key="1">
    <source>
        <dbReference type="ARBA" id="ARBA00022801"/>
    </source>
</evidence>
<evidence type="ECO:0000313" key="3">
    <source>
        <dbReference type="EMBL" id="MFJ3045338.1"/>
    </source>
</evidence>
<accession>A0ABW8EX32</accession>